<gene>
    <name evidence="1" type="ORF">RFH47_00490</name>
</gene>
<accession>A0AAW8J2J6</accession>
<reference evidence="1" key="1">
    <citation type="submission" date="2023-08" db="EMBL/GenBank/DDBJ databases">
        <title>Emergence of clinically-relevant ST2 carbapenem-resistant Acinetobacter baumannii strains in hospital sewages in Zhejiang, East of China.</title>
        <authorList>
            <person name="Kaichao C."/>
            <person name="Zhang R."/>
        </authorList>
    </citation>
    <scope>NUCLEOTIDE SEQUENCE</scope>
    <source>
        <strain evidence="1">M-RB-37</strain>
    </source>
</reference>
<protein>
    <submittedName>
        <fullName evidence="1">Uncharacterized protein</fullName>
    </submittedName>
</protein>
<dbReference type="Proteomes" id="UP001243844">
    <property type="component" value="Unassembled WGS sequence"/>
</dbReference>
<evidence type="ECO:0000313" key="2">
    <source>
        <dbReference type="Proteomes" id="UP001243844"/>
    </source>
</evidence>
<comment type="caution">
    <text evidence="1">The sequence shown here is derived from an EMBL/GenBank/DDBJ whole genome shotgun (WGS) entry which is preliminary data.</text>
</comment>
<dbReference type="AlphaFoldDB" id="A0AAW8J2J6"/>
<organism evidence="1 2">
    <name type="scientific">Acinetobacter rudis</name>
    <dbReference type="NCBI Taxonomy" id="632955"/>
    <lineage>
        <taxon>Bacteria</taxon>
        <taxon>Pseudomonadati</taxon>
        <taxon>Pseudomonadota</taxon>
        <taxon>Gammaproteobacteria</taxon>
        <taxon>Moraxellales</taxon>
        <taxon>Moraxellaceae</taxon>
        <taxon>Acinetobacter</taxon>
    </lineage>
</organism>
<dbReference type="RefSeq" id="WP_308974784.1">
    <property type="nucleotide sequence ID" value="NZ_JAVIDL010000001.1"/>
</dbReference>
<proteinExistence type="predicted"/>
<evidence type="ECO:0000313" key="1">
    <source>
        <dbReference type="EMBL" id="MDQ8934227.1"/>
    </source>
</evidence>
<dbReference type="EMBL" id="JAVIDL010000001">
    <property type="protein sequence ID" value="MDQ8934227.1"/>
    <property type="molecule type" value="Genomic_DNA"/>
</dbReference>
<sequence>MFHQDAAFKLCPLKQNATLAYMDVWVVMLKSARLSIYKDSTRGN</sequence>
<name>A0AAW8J2J6_9GAMM</name>